<dbReference type="Proteomes" id="UP000241769">
    <property type="component" value="Unassembled WGS sequence"/>
</dbReference>
<keyword evidence="2" id="KW-1185">Reference proteome</keyword>
<sequence length="184" mass="21245">MKTRDLQGCRIPTSQFQVTRVHLCVFSGRDGLYEEPLCLWIPKNHYNRKTDSEYERGVSKTTNLCRSPLISTEFTAPGMDHDCRGVYYRGIAPLSLVDQIEPVQFWCAPLIDSYQYFRKDSSVVGAFLTRSAYIRVFIDTVSYVQVTILLISIHDRCFRRDHPFIPGGSYEQLRSKRSKASFAE</sequence>
<organism evidence="1 2">
    <name type="scientific">Planoprotostelium fungivorum</name>
    <dbReference type="NCBI Taxonomy" id="1890364"/>
    <lineage>
        <taxon>Eukaryota</taxon>
        <taxon>Amoebozoa</taxon>
        <taxon>Evosea</taxon>
        <taxon>Variosea</taxon>
        <taxon>Cavosteliida</taxon>
        <taxon>Cavosteliaceae</taxon>
        <taxon>Planoprotostelium</taxon>
    </lineage>
</organism>
<comment type="caution">
    <text evidence="1">The sequence shown here is derived from an EMBL/GenBank/DDBJ whole genome shotgun (WGS) entry which is preliminary data.</text>
</comment>
<evidence type="ECO:0000313" key="2">
    <source>
        <dbReference type="Proteomes" id="UP000241769"/>
    </source>
</evidence>
<dbReference type="InParanoid" id="A0A2P6N6Z9"/>
<dbReference type="EMBL" id="MDYQ01000173">
    <property type="protein sequence ID" value="PRP79732.1"/>
    <property type="molecule type" value="Genomic_DNA"/>
</dbReference>
<name>A0A2P6N6Z9_9EUKA</name>
<gene>
    <name evidence="1" type="ORF">PROFUN_12666</name>
</gene>
<proteinExistence type="predicted"/>
<protein>
    <submittedName>
        <fullName evidence="1">Uncharacterized protein</fullName>
    </submittedName>
</protein>
<reference evidence="1 2" key="1">
    <citation type="journal article" date="2018" name="Genome Biol. Evol.">
        <title>Multiple Roots of Fruiting Body Formation in Amoebozoa.</title>
        <authorList>
            <person name="Hillmann F."/>
            <person name="Forbes G."/>
            <person name="Novohradska S."/>
            <person name="Ferling I."/>
            <person name="Riege K."/>
            <person name="Groth M."/>
            <person name="Westermann M."/>
            <person name="Marz M."/>
            <person name="Spaller T."/>
            <person name="Winckler T."/>
            <person name="Schaap P."/>
            <person name="Glockner G."/>
        </authorList>
    </citation>
    <scope>NUCLEOTIDE SEQUENCE [LARGE SCALE GENOMIC DNA]</scope>
    <source>
        <strain evidence="1 2">Jena</strain>
    </source>
</reference>
<dbReference type="AlphaFoldDB" id="A0A2P6N6Z9"/>
<accession>A0A2P6N6Z9</accession>
<evidence type="ECO:0000313" key="1">
    <source>
        <dbReference type="EMBL" id="PRP79732.1"/>
    </source>
</evidence>